<dbReference type="AlphaFoldDB" id="A0A2T3IS49"/>
<gene>
    <name evidence="2" type="ORF">CTM88_02800</name>
</gene>
<dbReference type="Proteomes" id="UP000240254">
    <property type="component" value="Unassembled WGS sequence"/>
</dbReference>
<name>A0A2T3IS49_9GAMM</name>
<organism evidence="2 3">
    <name type="scientific">Photobacterium aquimaris</name>
    <dbReference type="NCBI Taxonomy" id="512643"/>
    <lineage>
        <taxon>Bacteria</taxon>
        <taxon>Pseudomonadati</taxon>
        <taxon>Pseudomonadota</taxon>
        <taxon>Gammaproteobacteria</taxon>
        <taxon>Vibrionales</taxon>
        <taxon>Vibrionaceae</taxon>
        <taxon>Photobacterium</taxon>
    </lineage>
</organism>
<dbReference type="EMBL" id="PYMK01000002">
    <property type="protein sequence ID" value="PSU31181.1"/>
    <property type="molecule type" value="Genomic_DNA"/>
</dbReference>
<accession>A0A2T3IS49</accession>
<comment type="caution">
    <text evidence="2">The sequence shown here is derived from an EMBL/GenBank/DDBJ whole genome shotgun (WGS) entry which is preliminary data.</text>
</comment>
<feature type="region of interest" description="Disordered" evidence="1">
    <location>
        <begin position="1"/>
        <end position="30"/>
    </location>
</feature>
<evidence type="ECO:0000313" key="2">
    <source>
        <dbReference type="EMBL" id="PSU31181.1"/>
    </source>
</evidence>
<proteinExistence type="predicted"/>
<feature type="compositionally biased region" description="Polar residues" evidence="1">
    <location>
        <begin position="21"/>
        <end position="30"/>
    </location>
</feature>
<sequence>MCNTSLAPSTQTDNAVGDDIVQTTNTKGGSENCSGKLSMWSQVRILQGTPLFKSQLLLAGFFLSKI</sequence>
<evidence type="ECO:0000313" key="3">
    <source>
        <dbReference type="Proteomes" id="UP000240254"/>
    </source>
</evidence>
<feature type="compositionally biased region" description="Polar residues" evidence="1">
    <location>
        <begin position="1"/>
        <end position="14"/>
    </location>
</feature>
<reference evidence="2 3" key="1">
    <citation type="submission" date="2018-03" db="EMBL/GenBank/DDBJ databases">
        <title>Whole genome sequencing of Histamine producing bacteria.</title>
        <authorList>
            <person name="Butler K."/>
        </authorList>
    </citation>
    <scope>NUCLEOTIDE SEQUENCE [LARGE SCALE GENOMIC DNA]</scope>
    <source>
        <strain evidence="2 3">BS2</strain>
    </source>
</reference>
<protein>
    <submittedName>
        <fullName evidence="2">Uncharacterized protein</fullName>
    </submittedName>
</protein>
<evidence type="ECO:0000256" key="1">
    <source>
        <dbReference type="SAM" id="MobiDB-lite"/>
    </source>
</evidence>